<feature type="compositionally biased region" description="Pro residues" evidence="8">
    <location>
        <begin position="328"/>
        <end position="339"/>
    </location>
</feature>
<evidence type="ECO:0000256" key="8">
    <source>
        <dbReference type="SAM" id="MobiDB-lite"/>
    </source>
</evidence>
<dbReference type="Gene3D" id="1.10.510.10">
    <property type="entry name" value="Transferase(Phosphotransferase) domain 1"/>
    <property type="match status" value="1"/>
</dbReference>
<keyword evidence="6 7" id="KW-0067">ATP-binding</keyword>
<evidence type="ECO:0000256" key="2">
    <source>
        <dbReference type="ARBA" id="ARBA00022527"/>
    </source>
</evidence>
<dbReference type="CDD" id="cd14014">
    <property type="entry name" value="STKc_PknB_like"/>
    <property type="match status" value="1"/>
</dbReference>
<dbReference type="InterPro" id="IPR008271">
    <property type="entry name" value="Ser/Thr_kinase_AS"/>
</dbReference>
<dbReference type="InterPro" id="IPR011009">
    <property type="entry name" value="Kinase-like_dom_sf"/>
</dbReference>
<dbReference type="SUPFAM" id="SSF56112">
    <property type="entry name" value="Protein kinase-like (PK-like)"/>
    <property type="match status" value="1"/>
</dbReference>
<dbReference type="PROSITE" id="PS50011">
    <property type="entry name" value="PROTEIN_KINASE_DOM"/>
    <property type="match status" value="1"/>
</dbReference>
<organism evidence="10 11">
    <name type="scientific">Kitasatospora herbaricolor</name>
    <dbReference type="NCBI Taxonomy" id="68217"/>
    <lineage>
        <taxon>Bacteria</taxon>
        <taxon>Bacillati</taxon>
        <taxon>Actinomycetota</taxon>
        <taxon>Actinomycetes</taxon>
        <taxon>Kitasatosporales</taxon>
        <taxon>Streptomycetaceae</taxon>
        <taxon>Kitasatospora</taxon>
    </lineage>
</organism>
<keyword evidence="2" id="KW-0723">Serine/threonine-protein kinase</keyword>
<dbReference type="PROSITE" id="PS00107">
    <property type="entry name" value="PROTEIN_KINASE_ATP"/>
    <property type="match status" value="1"/>
</dbReference>
<sequence length="626" mass="65277">MNSGGPDTRLIDGRFELLQRLGGGGMGLVWRARDNALHREVALKEVRALDPAMEAADPTAARETRERVLREARALARLQHPNVAVIHHIVDSAEHTHPWLVMELVTGGSLADRLAQGPLGVQEAARTGRGVLAALRAAHAAGIQHRDVKPANVLLRTDGTPVLTDFGIAAMHDATSLTATGALIGSPEYIAPERIRGEEGNPASDLWSLGMMLYVAVEGHHPLRRATSLATLAAVLDEPLPPPVHSGQLGGLLSAMLARNPAQRPDAATIDRILAAAETATPVPGTPVAGFGGAPAPIEAPQYFTGPLAPAHPHPGGQPGGGAYPTQPSQPYPGTPGGPPYHGAPYDSGAQDVRPFDGGPYGARPYDGGPTAGHPYGNNPYAGTPHDLVPEGPTGPGRPPVAPARRRRRGAVVTLSVVAVCLTGVLAWTMRPGTINHASPRTPAPAGTASGTPGTGTSPTAATDGTPTPTGKPAAPPAGKQNLLTPDGVRATIDAIRPLMSGTRIKRLVVYPEYAIAEAPTAGDPSVYDRITYRDGRTSRTPGATLTSRDKLADLQLYNWDILPDLIKKAEQTLNVANPTSRYLIIGPEIIEEKPSIAVYLSDDYGGGYLSADVKGAVIRTVPRGA</sequence>
<feature type="compositionally biased region" description="Low complexity" evidence="8">
    <location>
        <begin position="305"/>
        <end position="315"/>
    </location>
</feature>
<gene>
    <name evidence="10" type="ORF">OG469_02985</name>
</gene>
<evidence type="ECO:0000313" key="11">
    <source>
        <dbReference type="Proteomes" id="UP001432014"/>
    </source>
</evidence>
<accession>A0ABZ1W171</accession>
<evidence type="ECO:0000313" key="10">
    <source>
        <dbReference type="EMBL" id="WUS54559.1"/>
    </source>
</evidence>
<keyword evidence="3" id="KW-0808">Transferase</keyword>
<protein>
    <recommendedName>
        <fullName evidence="1">non-specific serine/threonine protein kinase</fullName>
        <ecNumber evidence="1">2.7.11.1</ecNumber>
    </recommendedName>
</protein>
<dbReference type="Gene3D" id="3.30.200.20">
    <property type="entry name" value="Phosphorylase Kinase, domain 1"/>
    <property type="match status" value="1"/>
</dbReference>
<dbReference type="RefSeq" id="WP_329500903.1">
    <property type="nucleotide sequence ID" value="NZ_CP108460.1"/>
</dbReference>
<feature type="region of interest" description="Disordered" evidence="8">
    <location>
        <begin position="301"/>
        <end position="408"/>
    </location>
</feature>
<dbReference type="EC" id="2.7.11.1" evidence="1"/>
<dbReference type="GO" id="GO:0016301">
    <property type="term" value="F:kinase activity"/>
    <property type="evidence" value="ECO:0007669"/>
    <property type="project" value="UniProtKB-KW"/>
</dbReference>
<dbReference type="PANTHER" id="PTHR43289:SF6">
    <property type="entry name" value="SERINE_THREONINE-PROTEIN KINASE NEKL-3"/>
    <property type="match status" value="1"/>
</dbReference>
<proteinExistence type="predicted"/>
<evidence type="ECO:0000256" key="3">
    <source>
        <dbReference type="ARBA" id="ARBA00022679"/>
    </source>
</evidence>
<feature type="compositionally biased region" description="Low complexity" evidence="8">
    <location>
        <begin position="438"/>
        <end position="479"/>
    </location>
</feature>
<feature type="binding site" evidence="7">
    <location>
        <position position="44"/>
    </location>
    <ligand>
        <name>ATP</name>
        <dbReference type="ChEBI" id="CHEBI:30616"/>
    </ligand>
</feature>
<name>A0ABZ1W171_9ACTN</name>
<dbReference type="InterPro" id="IPR017441">
    <property type="entry name" value="Protein_kinase_ATP_BS"/>
</dbReference>
<feature type="domain" description="Protein kinase" evidence="9">
    <location>
        <begin position="15"/>
        <end position="274"/>
    </location>
</feature>
<dbReference type="EMBL" id="CP108482">
    <property type="protein sequence ID" value="WUS54559.1"/>
    <property type="molecule type" value="Genomic_DNA"/>
</dbReference>
<evidence type="ECO:0000256" key="7">
    <source>
        <dbReference type="PROSITE-ProRule" id="PRU10141"/>
    </source>
</evidence>
<dbReference type="Pfam" id="PF00069">
    <property type="entry name" value="Pkinase"/>
    <property type="match status" value="1"/>
</dbReference>
<evidence type="ECO:0000256" key="6">
    <source>
        <dbReference type="ARBA" id="ARBA00022840"/>
    </source>
</evidence>
<evidence type="ECO:0000259" key="9">
    <source>
        <dbReference type="PROSITE" id="PS50011"/>
    </source>
</evidence>
<keyword evidence="4 7" id="KW-0547">Nucleotide-binding</keyword>
<dbReference type="SMART" id="SM00220">
    <property type="entry name" value="S_TKc"/>
    <property type="match status" value="1"/>
</dbReference>
<keyword evidence="5 10" id="KW-0418">Kinase</keyword>
<evidence type="ECO:0000256" key="5">
    <source>
        <dbReference type="ARBA" id="ARBA00022777"/>
    </source>
</evidence>
<evidence type="ECO:0000256" key="4">
    <source>
        <dbReference type="ARBA" id="ARBA00022741"/>
    </source>
</evidence>
<dbReference type="PROSITE" id="PS00108">
    <property type="entry name" value="PROTEIN_KINASE_ST"/>
    <property type="match status" value="1"/>
</dbReference>
<dbReference type="Proteomes" id="UP001432014">
    <property type="component" value="Chromosome"/>
</dbReference>
<keyword evidence="11" id="KW-1185">Reference proteome</keyword>
<feature type="region of interest" description="Disordered" evidence="8">
    <location>
        <begin position="435"/>
        <end position="486"/>
    </location>
</feature>
<dbReference type="InterPro" id="IPR000719">
    <property type="entry name" value="Prot_kinase_dom"/>
</dbReference>
<dbReference type="PANTHER" id="PTHR43289">
    <property type="entry name" value="MITOGEN-ACTIVATED PROTEIN KINASE KINASE KINASE 20-RELATED"/>
    <property type="match status" value="1"/>
</dbReference>
<reference evidence="10 11" key="1">
    <citation type="submission" date="2022-10" db="EMBL/GenBank/DDBJ databases">
        <title>The complete genomes of actinobacterial strains from the NBC collection.</title>
        <authorList>
            <person name="Joergensen T.S."/>
            <person name="Alvarez Arevalo M."/>
            <person name="Sterndorff E.B."/>
            <person name="Faurdal D."/>
            <person name="Vuksanovic O."/>
            <person name="Mourched A.-S."/>
            <person name="Charusanti P."/>
            <person name="Shaw S."/>
            <person name="Blin K."/>
            <person name="Weber T."/>
        </authorList>
    </citation>
    <scope>NUCLEOTIDE SEQUENCE [LARGE SCALE GENOMIC DNA]</scope>
    <source>
        <strain evidence="10 11">NBC_01247</strain>
    </source>
</reference>
<evidence type="ECO:0000256" key="1">
    <source>
        <dbReference type="ARBA" id="ARBA00012513"/>
    </source>
</evidence>